<proteinExistence type="predicted"/>
<sequence>MLLHFIGLISFQFLTKAKQGWTICSQPWQYIVFSHSLNQKKSILAIPFCCRKSGNGSYRGFIGFDPI</sequence>
<name>A0A2P2Q7F6_RHIMU</name>
<keyword evidence="1" id="KW-0732">Signal</keyword>
<accession>A0A2P2Q7F6</accession>
<feature type="signal peptide" evidence="1">
    <location>
        <begin position="1"/>
        <end position="17"/>
    </location>
</feature>
<protein>
    <submittedName>
        <fullName evidence="2">Uncharacterized protein</fullName>
    </submittedName>
</protein>
<dbReference type="AlphaFoldDB" id="A0A2P2Q7F6"/>
<feature type="chain" id="PRO_5015144421" evidence="1">
    <location>
        <begin position="18"/>
        <end position="67"/>
    </location>
</feature>
<organism evidence="2">
    <name type="scientific">Rhizophora mucronata</name>
    <name type="common">Asiatic mangrove</name>
    <dbReference type="NCBI Taxonomy" id="61149"/>
    <lineage>
        <taxon>Eukaryota</taxon>
        <taxon>Viridiplantae</taxon>
        <taxon>Streptophyta</taxon>
        <taxon>Embryophyta</taxon>
        <taxon>Tracheophyta</taxon>
        <taxon>Spermatophyta</taxon>
        <taxon>Magnoliopsida</taxon>
        <taxon>eudicotyledons</taxon>
        <taxon>Gunneridae</taxon>
        <taxon>Pentapetalae</taxon>
        <taxon>rosids</taxon>
        <taxon>fabids</taxon>
        <taxon>Malpighiales</taxon>
        <taxon>Rhizophoraceae</taxon>
        <taxon>Rhizophora</taxon>
    </lineage>
</organism>
<dbReference type="EMBL" id="GGEC01082439">
    <property type="protein sequence ID" value="MBX62923.1"/>
    <property type="molecule type" value="Transcribed_RNA"/>
</dbReference>
<evidence type="ECO:0000256" key="1">
    <source>
        <dbReference type="SAM" id="SignalP"/>
    </source>
</evidence>
<evidence type="ECO:0000313" key="2">
    <source>
        <dbReference type="EMBL" id="MBX62923.1"/>
    </source>
</evidence>
<reference evidence="2" key="1">
    <citation type="submission" date="2018-02" db="EMBL/GenBank/DDBJ databases">
        <title>Rhizophora mucronata_Transcriptome.</title>
        <authorList>
            <person name="Meera S.P."/>
            <person name="Sreeshan A."/>
            <person name="Augustine A."/>
        </authorList>
    </citation>
    <scope>NUCLEOTIDE SEQUENCE</scope>
    <source>
        <tissue evidence="2">Leaf</tissue>
    </source>
</reference>